<evidence type="ECO:0000256" key="1">
    <source>
        <dbReference type="ARBA" id="ARBA00022729"/>
    </source>
</evidence>
<comment type="caution">
    <text evidence="4">The sequence shown here is derived from an EMBL/GenBank/DDBJ whole genome shotgun (WGS) entry which is preliminary data.</text>
</comment>
<evidence type="ECO:0000313" key="5">
    <source>
        <dbReference type="Proteomes" id="UP000536179"/>
    </source>
</evidence>
<keyword evidence="3" id="KW-0812">Transmembrane</keyword>
<keyword evidence="3" id="KW-0472">Membrane</keyword>
<organism evidence="4 5">
    <name type="scientific">Aporhodopirellula rubra</name>
    <dbReference type="NCBI Taxonomy" id="980271"/>
    <lineage>
        <taxon>Bacteria</taxon>
        <taxon>Pseudomonadati</taxon>
        <taxon>Planctomycetota</taxon>
        <taxon>Planctomycetia</taxon>
        <taxon>Pirellulales</taxon>
        <taxon>Pirellulaceae</taxon>
        <taxon>Aporhodopirellula</taxon>
    </lineage>
</organism>
<feature type="compositionally biased region" description="Polar residues" evidence="2">
    <location>
        <begin position="19"/>
        <end position="31"/>
    </location>
</feature>
<protein>
    <recommendedName>
        <fullName evidence="6">FG-GAP repeat protein</fullName>
    </recommendedName>
</protein>
<keyword evidence="5" id="KW-1185">Reference proteome</keyword>
<feature type="region of interest" description="Disordered" evidence="2">
    <location>
        <begin position="59"/>
        <end position="78"/>
    </location>
</feature>
<evidence type="ECO:0008006" key="6">
    <source>
        <dbReference type="Google" id="ProtNLM"/>
    </source>
</evidence>
<dbReference type="InterPro" id="IPR028994">
    <property type="entry name" value="Integrin_alpha_N"/>
</dbReference>
<keyword evidence="1" id="KW-0732">Signal</keyword>
<name>A0A7W5H479_9BACT</name>
<proteinExistence type="predicted"/>
<evidence type="ECO:0000256" key="3">
    <source>
        <dbReference type="SAM" id="Phobius"/>
    </source>
</evidence>
<dbReference type="PANTHER" id="PTHR45460">
    <property type="entry name" value="SIMILAR TO CYSTEINE PROTEINASE"/>
    <property type="match status" value="1"/>
</dbReference>
<reference evidence="4 5" key="1">
    <citation type="submission" date="2020-08" db="EMBL/GenBank/DDBJ databases">
        <title>Genomic Encyclopedia of Type Strains, Phase III (KMG-III): the genomes of soil and plant-associated and newly described type strains.</title>
        <authorList>
            <person name="Whitman W."/>
        </authorList>
    </citation>
    <scope>NUCLEOTIDE SEQUENCE [LARGE SCALE GENOMIC DNA]</scope>
    <source>
        <strain evidence="4 5">CECT 8075</strain>
    </source>
</reference>
<accession>A0A7W5H479</accession>
<dbReference type="RefSeq" id="WP_221224966.1">
    <property type="nucleotide sequence ID" value="NZ_JACHXU010000005.1"/>
</dbReference>
<keyword evidence="3" id="KW-1133">Transmembrane helix</keyword>
<sequence>MRKKKFNQSGKPSRDAHTPSEQNTDQSAVQPQSRRIIFSAVGVVALALITAFVMLQTKDKEPQTADSNDTETSASDGQLERTRLALAETENLNLVSADANWSTLHQQSPEDASIALNRALNRVLRVDTLSSQATNAALDGDEKKAARSKLPDAISDARIAIDAYAKVSKDPITSQWLSSEVDLHEASLLPGSMTKSIRREVYERLSKTIQSDLGKDSRSMILGGVMAKVVDQMEDPIDGLPQKVLADAGKAFAALSDHHPDNLFFALRAARLNIEDRNQRAAVYIKRSRELTSAIEPLISADTQTIGMTPGELVEEIVSAIKSEDWQTAENRNLLWFNVLNSSEIMKTDRRRAMPHPLDRLNFDSLRELSAKAAEQSPIAKGSSKIQYESVPLADSSMSRIVQAIDFDLDLDSDLVSSDDGGTVVLWQNDEKSWQKAGQVVLDIVPSEIFVADLFIVDSSSPGRLRADRANSDDSERISSSRHDTFLHLIACGDEGVRVIRIDGRTTATDQTRLQVVEQDLGLGDIQGVTASVAGDLEADGDLDLVFATKESGVRIFINRGNRTFFEHPDSGEQFGTDDPISSLAIADLDRDLDLDIVTTHASSGRVGILENMLHLQFRGRYFDDIPKIDGAGSLAIEDIDGNVSWDLVIGGTSTSAIVFSHTADAGAWVVDRVETSEHGSENAVVVDIDNDSWMETIANGEFSRMGPWGWSSWEPIDAFNPSRDLTHADFNKDGSIDLASASDEDIVVMNNRSTPIGHYINLRFKGIDDNASGRVNHYAIGSVLEARFGPHYRARIVTSPSTHFGLDGLDQAGSVRAILPNGLTQTIANPPIDSLVEEEQTLKGSCPYLYAWDGEGFAFVTDCLWAAPLGLQVAHGVVAKDRPWEYLKLDGRNIRPKDGKYELRITEELWEVAYFDEVQLSAVDHPTDVDVWTNEKVGPGNIATPTTFAFAPSDRHPVRHAVDTSGNDVTAKLTRIDQDFVQGFDRRLRQGLCEPHWIDLDFGDKLIEETIASREDSSTSIYLILTGWIMPTDASLNIQIDQNPELAPIEFPSVWVPDNSSDSGWKKAIPFMGFPGGKTKTIVVDVTDIVNAKDPRFRVRTSAQIYWDGAEVVTQSQTTDTVTQDCELLSANIAFHGFSRRIKEGPRQPEVYDYHDASPASRWPPLRGKLSREGDCMELVNKWDDQMAVISGGDEIRLEFAVPPNDPPVGWTRDFILHSVGWDKDADLNTLTGQQIGPLPFREMKQYPPGVNQHPKSVVVNQLNQGHLGREQTFRSFWYREQKAPAMRFAK</sequence>
<dbReference type="Proteomes" id="UP000536179">
    <property type="component" value="Unassembled WGS sequence"/>
</dbReference>
<evidence type="ECO:0000313" key="4">
    <source>
        <dbReference type="EMBL" id="MBB3206062.1"/>
    </source>
</evidence>
<feature type="region of interest" description="Disordered" evidence="2">
    <location>
        <begin position="1"/>
        <end position="31"/>
    </location>
</feature>
<feature type="compositionally biased region" description="Polar residues" evidence="2">
    <location>
        <begin position="64"/>
        <end position="76"/>
    </location>
</feature>
<dbReference type="PANTHER" id="PTHR45460:SF2">
    <property type="entry name" value="ALPHA 1,3 GLUCANASE, GH71 FAMILY (EUROFUNG)"/>
    <property type="match status" value="1"/>
</dbReference>
<evidence type="ECO:0000256" key="2">
    <source>
        <dbReference type="SAM" id="MobiDB-lite"/>
    </source>
</evidence>
<gene>
    <name evidence="4" type="ORF">FHS27_001870</name>
</gene>
<dbReference type="Pfam" id="PF13517">
    <property type="entry name" value="FG-GAP_3"/>
    <property type="match status" value="1"/>
</dbReference>
<feature type="transmembrane region" description="Helical" evidence="3">
    <location>
        <begin position="36"/>
        <end position="55"/>
    </location>
</feature>
<dbReference type="SUPFAM" id="SSF69318">
    <property type="entry name" value="Integrin alpha N-terminal domain"/>
    <property type="match status" value="1"/>
</dbReference>
<dbReference type="InterPro" id="IPR013517">
    <property type="entry name" value="FG-GAP"/>
</dbReference>
<dbReference type="EMBL" id="JACHXU010000005">
    <property type="protein sequence ID" value="MBB3206062.1"/>
    <property type="molecule type" value="Genomic_DNA"/>
</dbReference>